<name>A0AAE1PDD4_9EUCA</name>
<dbReference type="GO" id="GO:0034551">
    <property type="term" value="P:mitochondrial respiratory chain complex III assembly"/>
    <property type="evidence" value="ECO:0007669"/>
    <property type="project" value="TreeGrafter"/>
</dbReference>
<comment type="similarity">
    <text evidence="1">Belongs to the CBP3 family.</text>
</comment>
<dbReference type="EMBL" id="JAWZYT010002280">
    <property type="protein sequence ID" value="KAK4305384.1"/>
    <property type="molecule type" value="Genomic_DNA"/>
</dbReference>
<evidence type="ECO:0000259" key="2">
    <source>
        <dbReference type="Pfam" id="PF03981"/>
    </source>
</evidence>
<reference evidence="3" key="1">
    <citation type="submission" date="2023-11" db="EMBL/GenBank/DDBJ databases">
        <title>Genome assemblies of two species of porcelain crab, Petrolisthes cinctipes and Petrolisthes manimaculis (Anomura: Porcellanidae).</title>
        <authorList>
            <person name="Angst P."/>
        </authorList>
    </citation>
    <scope>NUCLEOTIDE SEQUENCE</scope>
    <source>
        <strain evidence="3">PB745_02</strain>
        <tissue evidence="3">Gill</tissue>
    </source>
</reference>
<dbReference type="PANTHER" id="PTHR12184:SF1">
    <property type="entry name" value="UBIQUINOL-CYTOCHROME-C REDUCTASE COMPLEX ASSEMBLY FACTOR 1"/>
    <property type="match status" value="1"/>
</dbReference>
<evidence type="ECO:0000313" key="3">
    <source>
        <dbReference type="EMBL" id="KAK4305384.1"/>
    </source>
</evidence>
<organism evidence="3 4">
    <name type="scientific">Petrolisthes manimaculis</name>
    <dbReference type="NCBI Taxonomy" id="1843537"/>
    <lineage>
        <taxon>Eukaryota</taxon>
        <taxon>Metazoa</taxon>
        <taxon>Ecdysozoa</taxon>
        <taxon>Arthropoda</taxon>
        <taxon>Crustacea</taxon>
        <taxon>Multicrustacea</taxon>
        <taxon>Malacostraca</taxon>
        <taxon>Eumalacostraca</taxon>
        <taxon>Eucarida</taxon>
        <taxon>Decapoda</taxon>
        <taxon>Pleocyemata</taxon>
        <taxon>Anomura</taxon>
        <taxon>Galatheoidea</taxon>
        <taxon>Porcellanidae</taxon>
        <taxon>Petrolisthes</taxon>
    </lineage>
</organism>
<gene>
    <name evidence="3" type="ORF">Pmani_022726</name>
</gene>
<keyword evidence="4" id="KW-1185">Reference proteome</keyword>
<sequence length="246" mass="28494">MSSLPLGKNRLFPEISRIVLNCLFRNDEWKNTNYTLAIKISLCRTAMTISVEKPGKFKQFIKKMGWLDHSRSKLKRSGFILYEKVSEQVLSHDFFEVCDMPDTFNSWFLVTELHIWLLAVRMMAEGEEGRFTRNAMLEALWQDAEERSKKVGASSLSIRQEQMQSIGASFQAALFAYDEGIMSDDRVLASALWRRLFSKNCEDPERLECIVSYVRRQAALLDSLSNDDLMINCQVKWVPLLEQELS</sequence>
<comment type="caution">
    <text evidence="3">The sequence shown here is derived from an EMBL/GenBank/DDBJ whole genome shotgun (WGS) entry which is preliminary data.</text>
</comment>
<feature type="domain" description="Ubiquinol-cytochrome c chaperone" evidence="2">
    <location>
        <begin position="97"/>
        <end position="230"/>
    </location>
</feature>
<dbReference type="Pfam" id="PF03981">
    <property type="entry name" value="Ubiq_cyt_C_chap"/>
    <property type="match status" value="1"/>
</dbReference>
<dbReference type="InterPro" id="IPR007129">
    <property type="entry name" value="Ubiqinol_cyt_c_chaperone_CPB3"/>
</dbReference>
<dbReference type="GO" id="GO:0005739">
    <property type="term" value="C:mitochondrion"/>
    <property type="evidence" value="ECO:0007669"/>
    <property type="project" value="TreeGrafter"/>
</dbReference>
<dbReference type="AlphaFoldDB" id="A0AAE1PDD4"/>
<proteinExistence type="inferred from homology"/>
<dbReference type="PANTHER" id="PTHR12184">
    <property type="entry name" value="UBIQUINOL-CYTOCHROME C REDUCTASE COMPLEX ASSEMBLY FACTOR 1 FAMILY MEMBER"/>
    <property type="match status" value="1"/>
</dbReference>
<dbReference type="Proteomes" id="UP001292094">
    <property type="component" value="Unassembled WGS sequence"/>
</dbReference>
<evidence type="ECO:0000256" key="1">
    <source>
        <dbReference type="ARBA" id="ARBA00006407"/>
    </source>
</evidence>
<protein>
    <recommendedName>
        <fullName evidence="2">Ubiquinol-cytochrome c chaperone domain-containing protein</fullName>
    </recommendedName>
</protein>
<accession>A0AAE1PDD4</accession>
<dbReference type="InterPro" id="IPR021150">
    <property type="entry name" value="Ubiq_cyt_c_chap"/>
</dbReference>
<evidence type="ECO:0000313" key="4">
    <source>
        <dbReference type="Proteomes" id="UP001292094"/>
    </source>
</evidence>